<keyword evidence="2" id="KW-1185">Reference proteome</keyword>
<accession>A0A4Y7JPF3</accession>
<sequence length="66" mass="7044">MDSSASVMSYDSFSCYFGFSCDYGCGSINPASTPATVVLLGRTSGIIYPIGVVTCTLVEEYLDFAY</sequence>
<dbReference type="Proteomes" id="UP000316621">
    <property type="component" value="Chromosome 5"/>
</dbReference>
<name>A0A4Y7JPF3_PAPSO</name>
<evidence type="ECO:0000313" key="2">
    <source>
        <dbReference type="Proteomes" id="UP000316621"/>
    </source>
</evidence>
<dbReference type="EMBL" id="CM010719">
    <property type="protein sequence ID" value="RZC61902.1"/>
    <property type="molecule type" value="Genomic_DNA"/>
</dbReference>
<organism evidence="1 2">
    <name type="scientific">Papaver somniferum</name>
    <name type="common">Opium poppy</name>
    <dbReference type="NCBI Taxonomy" id="3469"/>
    <lineage>
        <taxon>Eukaryota</taxon>
        <taxon>Viridiplantae</taxon>
        <taxon>Streptophyta</taxon>
        <taxon>Embryophyta</taxon>
        <taxon>Tracheophyta</taxon>
        <taxon>Spermatophyta</taxon>
        <taxon>Magnoliopsida</taxon>
        <taxon>Ranunculales</taxon>
        <taxon>Papaveraceae</taxon>
        <taxon>Papaveroideae</taxon>
        <taxon>Papaver</taxon>
    </lineage>
</organism>
<evidence type="ECO:0000313" key="1">
    <source>
        <dbReference type="EMBL" id="RZC61902.1"/>
    </source>
</evidence>
<proteinExistence type="predicted"/>
<gene>
    <name evidence="1" type="ORF">C5167_023657</name>
</gene>
<dbReference type="Gramene" id="RZC61902">
    <property type="protein sequence ID" value="RZC61902"/>
    <property type="gene ID" value="C5167_023657"/>
</dbReference>
<dbReference type="AlphaFoldDB" id="A0A4Y7JPF3"/>
<protein>
    <submittedName>
        <fullName evidence="1">Uncharacterized protein</fullName>
    </submittedName>
</protein>
<reference evidence="1 2" key="1">
    <citation type="journal article" date="2018" name="Science">
        <title>The opium poppy genome and morphinan production.</title>
        <authorList>
            <person name="Guo L."/>
            <person name="Winzer T."/>
            <person name="Yang X."/>
            <person name="Li Y."/>
            <person name="Ning Z."/>
            <person name="He Z."/>
            <person name="Teodor R."/>
            <person name="Lu Y."/>
            <person name="Bowser T.A."/>
            <person name="Graham I.A."/>
            <person name="Ye K."/>
        </authorList>
    </citation>
    <scope>NUCLEOTIDE SEQUENCE [LARGE SCALE GENOMIC DNA]</scope>
    <source>
        <strain evidence="2">cv. HN1</strain>
        <tissue evidence="1">Leaves</tissue>
    </source>
</reference>